<keyword evidence="7" id="KW-1185">Reference proteome</keyword>
<dbReference type="Proteomes" id="UP001341840">
    <property type="component" value="Unassembled WGS sequence"/>
</dbReference>
<evidence type="ECO:0000313" key="7">
    <source>
        <dbReference type="Proteomes" id="UP001341840"/>
    </source>
</evidence>
<proteinExistence type="predicted"/>
<gene>
    <name evidence="6" type="ORF">PIB30_066443</name>
</gene>
<name>A0ABU6YLQ2_9FABA</name>
<reference evidence="6 7" key="1">
    <citation type="journal article" date="2023" name="Plants (Basel)">
        <title>Bridging the Gap: Combining Genomics and Transcriptomics Approaches to Understand Stylosanthes scabra, an Orphan Legume from the Brazilian Caatinga.</title>
        <authorList>
            <person name="Ferreira-Neto J.R.C."/>
            <person name="da Silva M.D."/>
            <person name="Binneck E."/>
            <person name="de Melo N.F."/>
            <person name="da Silva R.H."/>
            <person name="de Melo A.L.T.M."/>
            <person name="Pandolfi V."/>
            <person name="Bustamante F.O."/>
            <person name="Brasileiro-Vidal A.C."/>
            <person name="Benko-Iseppon A.M."/>
        </authorList>
    </citation>
    <scope>NUCLEOTIDE SEQUENCE [LARGE SCALE GENOMIC DNA]</scope>
    <source>
        <tissue evidence="6">Leaves</tissue>
    </source>
</reference>
<comment type="caution">
    <text evidence="6">The sequence shown here is derived from an EMBL/GenBank/DDBJ whole genome shotgun (WGS) entry which is preliminary data.</text>
</comment>
<dbReference type="EMBL" id="JASCZI010242333">
    <property type="protein sequence ID" value="MED6210682.1"/>
    <property type="molecule type" value="Genomic_DNA"/>
</dbReference>
<evidence type="ECO:0000313" key="6">
    <source>
        <dbReference type="EMBL" id="MED6210682.1"/>
    </source>
</evidence>
<evidence type="ECO:0008006" key="8">
    <source>
        <dbReference type="Google" id="ProtNLM"/>
    </source>
</evidence>
<evidence type="ECO:0000256" key="1">
    <source>
        <dbReference type="ARBA" id="ARBA00004123"/>
    </source>
</evidence>
<keyword evidence="2" id="KW-0805">Transcription regulation</keyword>
<evidence type="ECO:0000256" key="2">
    <source>
        <dbReference type="ARBA" id="ARBA00023015"/>
    </source>
</evidence>
<keyword evidence="5" id="KW-0539">Nucleus</keyword>
<evidence type="ECO:0000256" key="3">
    <source>
        <dbReference type="ARBA" id="ARBA00023125"/>
    </source>
</evidence>
<keyword evidence="3" id="KW-0238">DNA-binding</keyword>
<dbReference type="SUPFAM" id="SSF101936">
    <property type="entry name" value="DNA-binding pseudobarrel domain"/>
    <property type="match status" value="1"/>
</dbReference>
<dbReference type="InterPro" id="IPR015300">
    <property type="entry name" value="DNA-bd_pseudobarrel_sf"/>
</dbReference>
<organism evidence="6 7">
    <name type="scientific">Stylosanthes scabra</name>
    <dbReference type="NCBI Taxonomy" id="79078"/>
    <lineage>
        <taxon>Eukaryota</taxon>
        <taxon>Viridiplantae</taxon>
        <taxon>Streptophyta</taxon>
        <taxon>Embryophyta</taxon>
        <taxon>Tracheophyta</taxon>
        <taxon>Spermatophyta</taxon>
        <taxon>Magnoliopsida</taxon>
        <taxon>eudicotyledons</taxon>
        <taxon>Gunneridae</taxon>
        <taxon>Pentapetalae</taxon>
        <taxon>rosids</taxon>
        <taxon>fabids</taxon>
        <taxon>Fabales</taxon>
        <taxon>Fabaceae</taxon>
        <taxon>Papilionoideae</taxon>
        <taxon>50 kb inversion clade</taxon>
        <taxon>dalbergioids sensu lato</taxon>
        <taxon>Dalbergieae</taxon>
        <taxon>Pterocarpus clade</taxon>
        <taxon>Stylosanthes</taxon>
    </lineage>
</organism>
<evidence type="ECO:0000256" key="5">
    <source>
        <dbReference type="ARBA" id="ARBA00023242"/>
    </source>
</evidence>
<evidence type="ECO:0000256" key="4">
    <source>
        <dbReference type="ARBA" id="ARBA00023163"/>
    </source>
</evidence>
<comment type="subcellular location">
    <subcellularLocation>
        <location evidence="1">Nucleus</location>
    </subcellularLocation>
</comment>
<protein>
    <recommendedName>
        <fullName evidence="8">TF-B3 domain-containing protein</fullName>
    </recommendedName>
</protein>
<sequence>MNPIQANVNDEGSCFIATRHLWRRSHDATFWFPLSRGQAAHPVPGGIVRLLREEFDRLVCFVDRSDNCLELMLRVEGQKMLIPTEELDKIRDLYRLDENPDMAPYTIEFRYVDWGIFYFVVRNTLSNEVKIDPAGDNWYFGNVVHPGVLERIEDEYGIKYFDLIKDGDLGDCDSEWDSDCAEEHELPEEFMTPTTVLVTYWTVLTEEERGAAHVRILPTSCSVQGKTAGERKRYILAVGWKKITHNHGLKPGDGVRFEVCSVSDRVLVVKLFQRSPTDV</sequence>
<accession>A0ABU6YLQ2</accession>
<keyword evidence="4" id="KW-0804">Transcription</keyword>